<dbReference type="Pfam" id="PF00240">
    <property type="entry name" value="ubiquitin"/>
    <property type="match status" value="1"/>
</dbReference>
<dbReference type="GO" id="GO:0005737">
    <property type="term" value="C:cytoplasm"/>
    <property type="evidence" value="ECO:0007669"/>
    <property type="project" value="UniProtKB-SubCell"/>
</dbReference>
<dbReference type="Proteomes" id="UP000291020">
    <property type="component" value="Unassembled WGS sequence"/>
</dbReference>
<evidence type="ECO:0000256" key="11">
    <source>
        <dbReference type="SAM" id="Phobius"/>
    </source>
</evidence>
<sequence>MALIEGVGDEVTILFALLLIVLVLVLAWVSTHTSERSDQVFAASPPLAAGQPGAESLLEDGPRDPSMQTPAAGEPKEEAESSAGAMPDGPDGIAAGLRHRAEPGSPQCPLQPPGDTGASPEATDSSPMDHTIVLRLKFLNDTERLATVRPEETVGSLKRAHFPGQEHQVRLIYQGQLLRDDAQSLAALHLTHNSVLHCHVSQHGPAPMAAGLRATADPVHTALNVGSLMLPLFVLMLAVLWYFQLQYRHIFTATATSCLAGLTLLFSFMAFALYRR</sequence>
<feature type="transmembrane region" description="Helical" evidence="11">
    <location>
        <begin position="222"/>
        <end position="243"/>
    </location>
</feature>
<protein>
    <recommendedName>
        <fullName evidence="9">Transmembrane and ubiquitin-like domain-containing protein 1</fullName>
    </recommendedName>
</protein>
<dbReference type="InterPro" id="IPR000626">
    <property type="entry name" value="Ubiquitin-like_dom"/>
</dbReference>
<keyword evidence="4" id="KW-0963">Cytoplasm</keyword>
<reference evidence="13" key="2">
    <citation type="submission" date="2025-08" db="UniProtKB">
        <authorList>
            <consortium name="Ensembl"/>
        </authorList>
    </citation>
    <scope>IDENTIFICATION</scope>
</reference>
<evidence type="ECO:0000256" key="1">
    <source>
        <dbReference type="ARBA" id="ARBA00004123"/>
    </source>
</evidence>
<keyword evidence="6 11" id="KW-1133">Transmembrane helix</keyword>
<keyword evidence="5 11" id="KW-0812">Transmembrane</keyword>
<dbReference type="PROSITE" id="PS50053">
    <property type="entry name" value="UBIQUITIN_2"/>
    <property type="match status" value="1"/>
</dbReference>
<dbReference type="SUPFAM" id="SSF54236">
    <property type="entry name" value="Ubiquitin-like"/>
    <property type="match status" value="1"/>
</dbReference>
<feature type="region of interest" description="Disordered" evidence="10">
    <location>
        <begin position="42"/>
        <end position="126"/>
    </location>
</feature>
<dbReference type="PANTHER" id="PTHR14557:SF3">
    <property type="entry name" value="TRANSMEMBRANE AND UBIQUITIN-LIKE DOMAIN-CONTAINING PROTEIN 1"/>
    <property type="match status" value="1"/>
</dbReference>
<dbReference type="Ensembl" id="ENSGAGT00000030031.1">
    <property type="protein sequence ID" value="ENSGAGP00000026419.1"/>
    <property type="gene ID" value="ENSGAGG00000019254.1"/>
</dbReference>
<evidence type="ECO:0000256" key="7">
    <source>
        <dbReference type="ARBA" id="ARBA00023136"/>
    </source>
</evidence>
<evidence type="ECO:0000256" key="10">
    <source>
        <dbReference type="SAM" id="MobiDB-lite"/>
    </source>
</evidence>
<dbReference type="InterPro" id="IPR040352">
    <property type="entry name" value="TMUB1/2"/>
</dbReference>
<dbReference type="Gene3D" id="3.10.20.90">
    <property type="entry name" value="Phosphatidylinositol 3-kinase Catalytic Subunit, Chain A, domain 1"/>
    <property type="match status" value="1"/>
</dbReference>
<accession>A0A452IEX2</accession>
<feature type="domain" description="Ubiquitin-like" evidence="12">
    <location>
        <begin position="132"/>
        <end position="205"/>
    </location>
</feature>
<keyword evidence="7 11" id="KW-0472">Membrane</keyword>
<evidence type="ECO:0000256" key="8">
    <source>
        <dbReference type="ARBA" id="ARBA00023242"/>
    </source>
</evidence>
<reference evidence="13" key="3">
    <citation type="submission" date="2025-09" db="UniProtKB">
        <authorList>
            <consortium name="Ensembl"/>
        </authorList>
    </citation>
    <scope>IDENTIFICATION</scope>
</reference>
<feature type="transmembrane region" description="Helical" evidence="11">
    <location>
        <begin position="12"/>
        <end position="29"/>
    </location>
</feature>
<evidence type="ECO:0000313" key="13">
    <source>
        <dbReference type="Ensembl" id="ENSGAGP00000026419.1"/>
    </source>
</evidence>
<evidence type="ECO:0000256" key="4">
    <source>
        <dbReference type="ARBA" id="ARBA00022490"/>
    </source>
</evidence>
<evidence type="ECO:0000256" key="2">
    <source>
        <dbReference type="ARBA" id="ARBA00004141"/>
    </source>
</evidence>
<keyword evidence="8" id="KW-0539">Nucleus</keyword>
<evidence type="ECO:0000259" key="12">
    <source>
        <dbReference type="PROSITE" id="PS50053"/>
    </source>
</evidence>
<evidence type="ECO:0000256" key="5">
    <source>
        <dbReference type="ARBA" id="ARBA00022692"/>
    </source>
</evidence>
<dbReference type="GO" id="GO:0005634">
    <property type="term" value="C:nucleus"/>
    <property type="evidence" value="ECO:0007669"/>
    <property type="project" value="UniProtKB-SubCell"/>
</dbReference>
<dbReference type="STRING" id="38772.ENSGAGP00000026419"/>
<evidence type="ECO:0000313" key="14">
    <source>
        <dbReference type="Proteomes" id="UP000291020"/>
    </source>
</evidence>
<dbReference type="SMART" id="SM00213">
    <property type="entry name" value="UBQ"/>
    <property type="match status" value="1"/>
</dbReference>
<proteinExistence type="predicted"/>
<evidence type="ECO:0000256" key="9">
    <source>
        <dbReference type="ARBA" id="ARBA00039931"/>
    </source>
</evidence>
<reference evidence="14" key="1">
    <citation type="journal article" date="2017" name="PLoS ONE">
        <title>The Agassiz's desert tortoise genome provides a resource for the conservation of a threatened species.</title>
        <authorList>
            <person name="Tollis M."/>
            <person name="DeNardo D.F."/>
            <person name="Cornelius J.A."/>
            <person name="Dolby G.A."/>
            <person name="Edwards T."/>
            <person name="Henen B.T."/>
            <person name="Karl A.E."/>
            <person name="Murphy R.W."/>
            <person name="Kusumi K."/>
        </authorList>
    </citation>
    <scope>NUCLEOTIDE SEQUENCE [LARGE SCALE GENOMIC DNA]</scope>
</reference>
<name>A0A452IEX2_9SAUR</name>
<dbReference type="PANTHER" id="PTHR14557">
    <property type="entry name" value="PROTEIN C7ORF21"/>
    <property type="match status" value="1"/>
</dbReference>
<feature type="transmembrane region" description="Helical" evidence="11">
    <location>
        <begin position="249"/>
        <end position="274"/>
    </location>
</feature>
<dbReference type="InterPro" id="IPR029071">
    <property type="entry name" value="Ubiquitin-like_domsf"/>
</dbReference>
<evidence type="ECO:0000256" key="6">
    <source>
        <dbReference type="ARBA" id="ARBA00022989"/>
    </source>
</evidence>
<organism evidence="13 14">
    <name type="scientific">Gopherus agassizii</name>
    <name type="common">Agassiz's desert tortoise</name>
    <dbReference type="NCBI Taxonomy" id="38772"/>
    <lineage>
        <taxon>Eukaryota</taxon>
        <taxon>Metazoa</taxon>
        <taxon>Chordata</taxon>
        <taxon>Craniata</taxon>
        <taxon>Vertebrata</taxon>
        <taxon>Euteleostomi</taxon>
        <taxon>Archelosauria</taxon>
        <taxon>Testudinata</taxon>
        <taxon>Testudines</taxon>
        <taxon>Cryptodira</taxon>
        <taxon>Durocryptodira</taxon>
        <taxon>Testudinoidea</taxon>
        <taxon>Testudinidae</taxon>
        <taxon>Gopherus</taxon>
    </lineage>
</organism>
<evidence type="ECO:0000256" key="3">
    <source>
        <dbReference type="ARBA" id="ARBA00004496"/>
    </source>
</evidence>
<dbReference type="AlphaFoldDB" id="A0A452IEX2"/>
<dbReference type="GO" id="GO:0016020">
    <property type="term" value="C:membrane"/>
    <property type="evidence" value="ECO:0007669"/>
    <property type="project" value="UniProtKB-SubCell"/>
</dbReference>
<dbReference type="GO" id="GO:0036503">
    <property type="term" value="P:ERAD pathway"/>
    <property type="evidence" value="ECO:0007669"/>
    <property type="project" value="InterPro"/>
</dbReference>
<keyword evidence="14" id="KW-1185">Reference proteome</keyword>
<comment type="subcellular location">
    <subcellularLocation>
        <location evidence="3">Cytoplasm</location>
    </subcellularLocation>
    <subcellularLocation>
        <location evidence="2">Membrane</location>
        <topology evidence="2">Multi-pass membrane protein</topology>
    </subcellularLocation>
    <subcellularLocation>
        <location evidence="1">Nucleus</location>
    </subcellularLocation>
</comment>